<dbReference type="InterPro" id="IPR030930">
    <property type="entry name" value="AIDA"/>
</dbReference>
<dbReference type="Proteomes" id="UP000321891">
    <property type="component" value="Unassembled WGS sequence"/>
</dbReference>
<dbReference type="AlphaFoldDB" id="A0A0D6N093"/>
<dbReference type="Gene3D" id="2.160.20.20">
    <property type="match status" value="1"/>
</dbReference>
<name>A0A0D6N093_9PROT</name>
<accession>A0A6N3STF1</accession>
<sequence>MSTTYTSGQTATGTVSDFQEVLNSGAKGQYQSVINTGQIVVNSGATLIEQNGSSLYGPYNGGKILVYSGGTLVGGSIGGGGVVLTTPGATISGGLLVQNGGVLSHWNSTSSGASLASGAMLYVQSGGNAAGIVAGSGANIIASAGGTVSGTVISNGGGIGVAGTASNTIVTSGGVIEITSGGKANGNTIDGGSAYVDAGGVINSATLENSGRITVSAGASANNVTVETLAALVVNSGATVSGTVVSAGGGIGVAGTASATTVTSGGVMEITSGGKANGNTINGGSAYVDAGGVINSATLENSGRITVSAGGSANNVTVETLAALVVSSGATVSGTVVSAGGGLGIAGTASATTVNSGGVVEIASGGTATNNTVNNGGTLYADANSVLGTTTVSSGGQVSAASGTTLSGALTLQNGGLATLWNNAGGSVDLQGSTNGGLTVSGLASGGTLTTVISGFDGTSASNSDVIKLDGVKAADVTSVTYPDADHVKLTLAGGASVTLNIIGAEAAGYTLGADSDGDLVYEVCFLADSLIKTPTGDCAVQTLRLGDDVVTYDNGQESVQKVVWAGQTRATVRPHLPMDEAGYPVRILKNAIAEGVPYKDMLITAEHCLYFDGKFVPARMLVNGRSVFYDTSITTYDYYHIETATHSVIMADGMLTESYLDTGNRKTFRQEGAVAALRSTHYNWEDDAAAPLCVEQSFVEPIFRSLAERSEKILGMPACVATAETTNNPDLHLVTETGGVIRPLRQKGSVYSFMLPPNTAVVRVVSRASRPADTIGPFVDDRRELGVAIGTIQLVLTKREQTDIVAHLQADKPEGWHGTGVESQVAWTNGNAVLPLGDIVQDSMGILSLTLHAAGPYLLANSTKTTLRLVG</sequence>
<feature type="domain" description="Hedgehog/Intein (Hint)" evidence="1">
    <location>
        <begin position="524"/>
        <end position="663"/>
    </location>
</feature>
<evidence type="ECO:0000313" key="2">
    <source>
        <dbReference type="EMBL" id="GAN59160.1"/>
    </source>
</evidence>
<reference evidence="2 4" key="1">
    <citation type="submission" date="2012-11" db="EMBL/GenBank/DDBJ databases">
        <title>Whole genome sequence of Acetobacter cibinongensis 4H-1.</title>
        <authorList>
            <person name="Azuma Y."/>
            <person name="Higashiura N."/>
            <person name="Hirakawa H."/>
            <person name="Matsushita K."/>
        </authorList>
    </citation>
    <scope>NUCLEOTIDE SEQUENCE [LARGE SCALE GENOMIC DNA]</scope>
    <source>
        <strain evidence="2 4">4H-1</strain>
    </source>
</reference>
<comment type="caution">
    <text evidence="2">The sequence shown here is derived from an EMBL/GenBank/DDBJ whole genome shotgun (WGS) entry which is preliminary data.</text>
</comment>
<organism evidence="2 4">
    <name type="scientific">Acetobacter cibinongensis</name>
    <dbReference type="NCBI Taxonomy" id="146475"/>
    <lineage>
        <taxon>Bacteria</taxon>
        <taxon>Pseudomonadati</taxon>
        <taxon>Pseudomonadota</taxon>
        <taxon>Alphaproteobacteria</taxon>
        <taxon>Acetobacterales</taxon>
        <taxon>Acetobacteraceae</taxon>
        <taxon>Acetobacter</taxon>
    </lineage>
</organism>
<proteinExistence type="predicted"/>
<dbReference type="Pfam" id="PF16168">
    <property type="entry name" value="AIDA"/>
    <property type="match status" value="2"/>
</dbReference>
<evidence type="ECO:0000313" key="3">
    <source>
        <dbReference type="EMBL" id="GEL59538.1"/>
    </source>
</evidence>
<dbReference type="NCBIfam" id="TIGR04415">
    <property type="entry name" value="O_hepto_targRPT"/>
    <property type="match status" value="3"/>
</dbReference>
<dbReference type="EMBL" id="BJVU01000010">
    <property type="protein sequence ID" value="GEL59538.1"/>
    <property type="molecule type" value="Genomic_DNA"/>
</dbReference>
<keyword evidence="5" id="KW-1185">Reference proteome</keyword>
<accession>A0A0D6N093</accession>
<dbReference type="InterPro" id="IPR036844">
    <property type="entry name" value="Hint_dom_sf"/>
</dbReference>
<evidence type="ECO:0000259" key="1">
    <source>
        <dbReference type="Pfam" id="PF13403"/>
    </source>
</evidence>
<dbReference type="SUPFAM" id="SSF51294">
    <property type="entry name" value="Hedgehog/intein (Hint) domain"/>
    <property type="match status" value="1"/>
</dbReference>
<dbReference type="InterPro" id="IPR012332">
    <property type="entry name" value="Autotransporter_pectin_lyase_C"/>
</dbReference>
<dbReference type="Proteomes" id="UP000032671">
    <property type="component" value="Unassembled WGS sequence"/>
</dbReference>
<dbReference type="Pfam" id="PF13403">
    <property type="entry name" value="Hint_2"/>
    <property type="match status" value="1"/>
</dbReference>
<dbReference type="InterPro" id="IPR028992">
    <property type="entry name" value="Hedgehog/Intein_dom"/>
</dbReference>
<dbReference type="STRING" id="1231339.Abci_002_037"/>
<gene>
    <name evidence="2" type="ORF">Abci_002_037</name>
    <name evidence="3" type="ORF">ACI01nite_21400</name>
</gene>
<reference evidence="3 5" key="2">
    <citation type="submission" date="2019-07" db="EMBL/GenBank/DDBJ databases">
        <title>Whole genome shotgun sequence of Acetobacter cibinongensis NBRC 16605.</title>
        <authorList>
            <person name="Hosoyama A."/>
            <person name="Uohara A."/>
            <person name="Ohji S."/>
            <person name="Ichikawa N."/>
        </authorList>
    </citation>
    <scope>NUCLEOTIDE SEQUENCE [LARGE SCALE GENOMIC DNA]</scope>
    <source>
        <strain evidence="3 5">NBRC 16605</strain>
    </source>
</reference>
<evidence type="ECO:0000313" key="4">
    <source>
        <dbReference type="Proteomes" id="UP000032671"/>
    </source>
</evidence>
<dbReference type="EMBL" id="BAMV01000002">
    <property type="protein sequence ID" value="GAN59160.1"/>
    <property type="molecule type" value="Genomic_DNA"/>
</dbReference>
<evidence type="ECO:0000313" key="5">
    <source>
        <dbReference type="Proteomes" id="UP000321891"/>
    </source>
</evidence>
<dbReference type="RefSeq" id="WP_084597455.1">
    <property type="nucleotide sequence ID" value="NZ_BAMV01000002.1"/>
</dbReference>
<protein>
    <submittedName>
        <fullName evidence="2">Outer membrane protein</fullName>
    </submittedName>
</protein>